<dbReference type="InterPro" id="IPR003593">
    <property type="entry name" value="AAA+_ATPase"/>
</dbReference>
<feature type="transmembrane region" description="Helical" evidence="10">
    <location>
        <begin position="56"/>
        <end position="77"/>
    </location>
</feature>
<comment type="function">
    <text evidence="9">May be involved in multidrug export. Transmembrane domains (TMD) form a pore in the cell membrane and the ATP-binding domain (NBD) is responsible for energy generation.</text>
</comment>
<feature type="domain" description="ABC transmembrane type-1" evidence="12">
    <location>
        <begin position="19"/>
        <end position="303"/>
    </location>
</feature>
<evidence type="ECO:0000256" key="2">
    <source>
        <dbReference type="ARBA" id="ARBA00022448"/>
    </source>
</evidence>
<dbReference type="FunFam" id="3.40.50.300:FF:000221">
    <property type="entry name" value="Multidrug ABC transporter ATP-binding protein"/>
    <property type="match status" value="1"/>
</dbReference>
<dbReference type="InterPro" id="IPR039421">
    <property type="entry name" value="Type_1_exporter"/>
</dbReference>
<feature type="transmembrane region" description="Helical" evidence="10">
    <location>
        <begin position="134"/>
        <end position="154"/>
    </location>
</feature>
<dbReference type="Gene3D" id="3.40.50.300">
    <property type="entry name" value="P-loop containing nucleotide triphosphate hydrolases"/>
    <property type="match status" value="1"/>
</dbReference>
<keyword evidence="4 10" id="KW-0812">Transmembrane</keyword>
<keyword evidence="14" id="KW-1185">Reference proteome</keyword>
<dbReference type="SUPFAM" id="SSF52540">
    <property type="entry name" value="P-loop containing nucleoside triphosphate hydrolases"/>
    <property type="match status" value="1"/>
</dbReference>
<dbReference type="GO" id="GO:0016887">
    <property type="term" value="F:ATP hydrolysis activity"/>
    <property type="evidence" value="ECO:0007669"/>
    <property type="project" value="InterPro"/>
</dbReference>
<protein>
    <submittedName>
        <fullName evidence="13">Putative multidrug resistance ABC transporter ATP-binding/permease protein YheI</fullName>
    </submittedName>
</protein>
<organism evidence="13 14">
    <name type="scientific">Jeotgalicoccus meleagridis</name>
    <dbReference type="NCBI Taxonomy" id="2759181"/>
    <lineage>
        <taxon>Bacteria</taxon>
        <taxon>Bacillati</taxon>
        <taxon>Bacillota</taxon>
        <taxon>Bacilli</taxon>
        <taxon>Bacillales</taxon>
        <taxon>Staphylococcaceae</taxon>
        <taxon>Jeotgalicoccus</taxon>
    </lineage>
</organism>
<dbReference type="InterPro" id="IPR017871">
    <property type="entry name" value="ABC_transporter-like_CS"/>
</dbReference>
<dbReference type="Proteomes" id="UP000589351">
    <property type="component" value="Unassembled WGS sequence"/>
</dbReference>
<comment type="subcellular location">
    <subcellularLocation>
        <location evidence="1">Cell membrane</location>
        <topology evidence="1">Multi-pass membrane protein</topology>
    </subcellularLocation>
</comment>
<dbReference type="PROSITE" id="PS00211">
    <property type="entry name" value="ABC_TRANSPORTER_1"/>
    <property type="match status" value="1"/>
</dbReference>
<sequence>MAVFKKLWWFFKREKKSYIVGILMLVLVALLELVPPQIIGRFIDRITASTLEVSTLLTYGGILLVVAILAYVFRFFWRVMIFGAANRLGKLLRQQLFKKYSEMSSSFFGRKRTGDLMAHATNDINAVQMTAGQGILTIADSIIMGGAVLITMALTVSPKLTIIAMIPLPFMVILTSYYGHLLSRLFKIAQAAFSSLNDKSQESVTGIKVTKTFGYEKEDLKDFEKLSAEVVDKNLKVAKVDALFDPTITAIIACSYFLSIFFGARMVLASEISLGQLITFTTYLGMMIWPLLALGWFFNLTERGRASYDRIEDIMSIKNDIDINYQVEEIETGDIEFNIQSFTFPGSNEVSLKDIHFELKKGQTLGIVGYTGSGKTALIRLLLREYDLRSDNVIKLNGVDIKDLKIENLREKFGYVPQDNFLFSTTIRNNIAFTDPSIDINKIHKAAELSYIHEDIMNFKDGYETVVGERGVSLSGGQKQRIAIARALIQKPEILILDDSLSAVDGETEAAILNNLNQERKGKTNIITAHRMSAVRQADLILVMEDGEIKERGDHNFLMNNNGWYSKTYRAQSLKESLSEALDESLKEGDDQ</sequence>
<evidence type="ECO:0000256" key="8">
    <source>
        <dbReference type="ARBA" id="ARBA00023136"/>
    </source>
</evidence>
<keyword evidence="8 10" id="KW-0472">Membrane</keyword>
<dbReference type="SUPFAM" id="SSF90123">
    <property type="entry name" value="ABC transporter transmembrane region"/>
    <property type="match status" value="1"/>
</dbReference>
<dbReference type="InterPro" id="IPR036640">
    <property type="entry name" value="ABC1_TM_sf"/>
</dbReference>
<gene>
    <name evidence="13" type="primary">yheI_1</name>
    <name evidence="13" type="ORF">JEODO184_01475</name>
</gene>
<feature type="domain" description="ABC transporter" evidence="11">
    <location>
        <begin position="330"/>
        <end position="571"/>
    </location>
</feature>
<comment type="caution">
    <text evidence="13">The sequence shown here is derived from an EMBL/GenBank/DDBJ whole genome shotgun (WGS) entry which is preliminary data.</text>
</comment>
<evidence type="ECO:0000256" key="6">
    <source>
        <dbReference type="ARBA" id="ARBA00022840"/>
    </source>
</evidence>
<dbReference type="InterPro" id="IPR027417">
    <property type="entry name" value="P-loop_NTPase"/>
</dbReference>
<name>A0A6V7RKW1_9STAP</name>
<evidence type="ECO:0000259" key="12">
    <source>
        <dbReference type="PROSITE" id="PS50929"/>
    </source>
</evidence>
<dbReference type="Pfam" id="PF00664">
    <property type="entry name" value="ABC_membrane"/>
    <property type="match status" value="1"/>
</dbReference>
<dbReference type="Gene3D" id="1.20.1560.10">
    <property type="entry name" value="ABC transporter type 1, transmembrane domain"/>
    <property type="match status" value="1"/>
</dbReference>
<proteinExistence type="predicted"/>
<evidence type="ECO:0000256" key="7">
    <source>
        <dbReference type="ARBA" id="ARBA00022989"/>
    </source>
</evidence>
<dbReference type="InterPro" id="IPR003439">
    <property type="entry name" value="ABC_transporter-like_ATP-bd"/>
</dbReference>
<dbReference type="InterPro" id="IPR011527">
    <property type="entry name" value="ABC1_TM_dom"/>
</dbReference>
<evidence type="ECO:0000259" key="11">
    <source>
        <dbReference type="PROSITE" id="PS50893"/>
    </source>
</evidence>
<dbReference type="SMART" id="SM00382">
    <property type="entry name" value="AAA"/>
    <property type="match status" value="1"/>
</dbReference>
<dbReference type="Pfam" id="PF00005">
    <property type="entry name" value="ABC_tran"/>
    <property type="match status" value="1"/>
</dbReference>
<dbReference type="EMBL" id="CAJEWD010000008">
    <property type="protein sequence ID" value="CAD2078757.1"/>
    <property type="molecule type" value="Genomic_DNA"/>
</dbReference>
<keyword evidence="2" id="KW-0813">Transport</keyword>
<dbReference type="AlphaFoldDB" id="A0A6V7RKW1"/>
<dbReference type="GO" id="GO:0005886">
    <property type="term" value="C:plasma membrane"/>
    <property type="evidence" value="ECO:0007669"/>
    <property type="project" value="UniProtKB-SubCell"/>
</dbReference>
<feature type="transmembrane region" description="Helical" evidence="10">
    <location>
        <begin position="160"/>
        <end position="178"/>
    </location>
</feature>
<evidence type="ECO:0000256" key="5">
    <source>
        <dbReference type="ARBA" id="ARBA00022741"/>
    </source>
</evidence>
<evidence type="ECO:0000256" key="9">
    <source>
        <dbReference type="ARBA" id="ARBA00025074"/>
    </source>
</evidence>
<dbReference type="PANTHER" id="PTHR43394">
    <property type="entry name" value="ATP-DEPENDENT PERMEASE MDL1, MITOCHONDRIAL"/>
    <property type="match status" value="1"/>
</dbReference>
<keyword evidence="7 10" id="KW-1133">Transmembrane helix</keyword>
<accession>A0A6V7RKW1</accession>
<dbReference type="PANTHER" id="PTHR43394:SF1">
    <property type="entry name" value="ATP-BINDING CASSETTE SUB-FAMILY B MEMBER 10, MITOCHONDRIAL"/>
    <property type="match status" value="1"/>
</dbReference>
<dbReference type="GO" id="GO:0015421">
    <property type="term" value="F:ABC-type oligopeptide transporter activity"/>
    <property type="evidence" value="ECO:0007669"/>
    <property type="project" value="TreeGrafter"/>
</dbReference>
<keyword evidence="6 13" id="KW-0067">ATP-binding</keyword>
<evidence type="ECO:0000256" key="1">
    <source>
        <dbReference type="ARBA" id="ARBA00004651"/>
    </source>
</evidence>
<dbReference type="FunFam" id="1.20.1560.10:FF:000011">
    <property type="entry name" value="Multidrug ABC transporter ATP-binding protein"/>
    <property type="match status" value="1"/>
</dbReference>
<feature type="transmembrane region" description="Helical" evidence="10">
    <location>
        <begin position="280"/>
        <end position="300"/>
    </location>
</feature>
<evidence type="ECO:0000256" key="10">
    <source>
        <dbReference type="SAM" id="Phobius"/>
    </source>
</evidence>
<dbReference type="GO" id="GO:0005524">
    <property type="term" value="F:ATP binding"/>
    <property type="evidence" value="ECO:0007669"/>
    <property type="project" value="UniProtKB-KW"/>
</dbReference>
<dbReference type="PROSITE" id="PS50893">
    <property type="entry name" value="ABC_TRANSPORTER_2"/>
    <property type="match status" value="1"/>
</dbReference>
<evidence type="ECO:0000256" key="4">
    <source>
        <dbReference type="ARBA" id="ARBA00022692"/>
    </source>
</evidence>
<feature type="transmembrane region" description="Helical" evidence="10">
    <location>
        <begin position="243"/>
        <end position="268"/>
    </location>
</feature>
<dbReference type="CDD" id="cd18541">
    <property type="entry name" value="ABC_6TM_TmrB_like"/>
    <property type="match status" value="1"/>
</dbReference>
<dbReference type="PROSITE" id="PS50929">
    <property type="entry name" value="ABC_TM1F"/>
    <property type="match status" value="1"/>
</dbReference>
<dbReference type="RefSeq" id="WP_185125951.1">
    <property type="nucleotide sequence ID" value="NZ_CAJEWD010000008.1"/>
</dbReference>
<evidence type="ECO:0000313" key="13">
    <source>
        <dbReference type="EMBL" id="CAD2078757.1"/>
    </source>
</evidence>
<reference evidence="13 14" key="1">
    <citation type="submission" date="2020-07" db="EMBL/GenBank/DDBJ databases">
        <authorList>
            <person name="Criscuolo A."/>
        </authorList>
    </citation>
    <scope>NUCLEOTIDE SEQUENCE [LARGE SCALE GENOMIC DNA]</scope>
    <source>
        <strain evidence="13">CIP111649</strain>
    </source>
</reference>
<keyword evidence="3" id="KW-1003">Cell membrane</keyword>
<evidence type="ECO:0000313" key="14">
    <source>
        <dbReference type="Proteomes" id="UP000589351"/>
    </source>
</evidence>
<evidence type="ECO:0000256" key="3">
    <source>
        <dbReference type="ARBA" id="ARBA00022475"/>
    </source>
</evidence>
<keyword evidence="5" id="KW-0547">Nucleotide-binding</keyword>